<evidence type="ECO:0000256" key="8">
    <source>
        <dbReference type="ARBA" id="ARBA00023239"/>
    </source>
</evidence>
<protein>
    <recommendedName>
        <fullName evidence="9">L-serine deaminase</fullName>
        <ecNumber evidence="4">4.3.1.17</ecNumber>
        <ecNumber evidence="5">4.3.1.19</ecNumber>
    </recommendedName>
    <alternativeName>
        <fullName evidence="10">L-threonine dehydratase</fullName>
    </alternativeName>
</protein>
<dbReference type="GO" id="GO:0006629">
    <property type="term" value="P:lipid metabolic process"/>
    <property type="evidence" value="ECO:0007669"/>
    <property type="project" value="UniProtKB-KW"/>
</dbReference>
<evidence type="ECO:0000256" key="2">
    <source>
        <dbReference type="ARBA" id="ARBA00001933"/>
    </source>
</evidence>
<dbReference type="EC" id="4.3.1.19" evidence="5"/>
<gene>
    <name evidence="14" type="primary">SDS</name>
</gene>
<dbReference type="PANTHER" id="PTHR48078:SF8">
    <property type="entry name" value="L-SERINE DEHYDRATASE_L-THREONINE DEAMINASE"/>
    <property type="match status" value="1"/>
</dbReference>
<dbReference type="GO" id="GO:0030170">
    <property type="term" value="F:pyridoxal phosphate binding"/>
    <property type="evidence" value="ECO:0007669"/>
    <property type="project" value="InterPro"/>
</dbReference>
<evidence type="ECO:0000256" key="5">
    <source>
        <dbReference type="ARBA" id="ARBA00012096"/>
    </source>
</evidence>
<dbReference type="InterPro" id="IPR036052">
    <property type="entry name" value="TrpB-like_PALP_sf"/>
</dbReference>
<dbReference type="GO" id="GO:0006567">
    <property type="term" value="P:L-threonine catabolic process"/>
    <property type="evidence" value="ECO:0007669"/>
    <property type="project" value="TreeGrafter"/>
</dbReference>
<evidence type="ECO:0000256" key="3">
    <source>
        <dbReference type="ARBA" id="ARBA00010869"/>
    </source>
</evidence>
<dbReference type="GO" id="GO:0006565">
    <property type="term" value="P:L-serine catabolic process"/>
    <property type="evidence" value="ECO:0007669"/>
    <property type="project" value="TreeGrafter"/>
</dbReference>
<comment type="similarity">
    <text evidence="3">Belongs to the serine/threonine dehydratase family.</text>
</comment>
<evidence type="ECO:0000256" key="1">
    <source>
        <dbReference type="ARBA" id="ARBA00001274"/>
    </source>
</evidence>
<sequence>MAPSSPLHVNTPLRESTHLSKLAGTKVYLKLECAQPTGSFKIRGIGNFCKTWVERGCKHFVSSSGGNAGLAVAYSARMLGVPATIYVPSSTPAFTIERLKEEGSSVCVEGEVLTDSTKAAKELVKNNPEWVYVPPFDDPLIWEGHMSLVREMKEQMASKPGALALSVGGGGMLCGVIQGLHEVGWDDVPVVALETKGAHSLNAALAAGKLVTLPQITSVATTLGVSIVAAETLKLAQEHPTLSVVVTDRDAVEAVEKFVDDEKILVEPACGAALAVVYSGVVQKLQAEGKLKPQLDSLVVIVCGGNNITLAQLQHLKSQLRILNAGEQWDDDVEESHVAMALWSSQTRGGVFRASFQTHRPPCAY</sequence>
<dbReference type="Pfam" id="PF00291">
    <property type="entry name" value="PALP"/>
    <property type="match status" value="1"/>
</dbReference>
<evidence type="ECO:0000256" key="7">
    <source>
        <dbReference type="ARBA" id="ARBA00023098"/>
    </source>
</evidence>
<proteinExistence type="inferred from homology"/>
<keyword evidence="6" id="KW-0663">Pyridoxal phosphate</keyword>
<dbReference type="GO" id="GO:0003941">
    <property type="term" value="F:L-serine ammonia-lyase activity"/>
    <property type="evidence" value="ECO:0007669"/>
    <property type="project" value="UniProtKB-EC"/>
</dbReference>
<keyword evidence="7" id="KW-0443">Lipid metabolism</keyword>
<comment type="cofactor">
    <cofactor evidence="2">
        <name>pyridoxal 5'-phosphate</name>
        <dbReference type="ChEBI" id="CHEBI:597326"/>
    </cofactor>
</comment>
<dbReference type="GO" id="GO:0009097">
    <property type="term" value="P:isoleucine biosynthetic process"/>
    <property type="evidence" value="ECO:0007669"/>
    <property type="project" value="TreeGrafter"/>
</dbReference>
<dbReference type="InterPro" id="IPR000634">
    <property type="entry name" value="Ser/Thr_deHydtase_PyrdxlP-BS"/>
</dbReference>
<dbReference type="CDD" id="cd06448">
    <property type="entry name" value="L-Ser-dehyd"/>
    <property type="match status" value="1"/>
</dbReference>
<dbReference type="GeneID" id="103059518"/>
<evidence type="ECO:0000256" key="9">
    <source>
        <dbReference type="ARBA" id="ARBA00041766"/>
    </source>
</evidence>
<dbReference type="SUPFAM" id="SSF53686">
    <property type="entry name" value="Tryptophan synthase beta subunit-like PLP-dependent enzymes"/>
    <property type="match status" value="1"/>
</dbReference>
<name>A0A9F2WHI1_PYTBI</name>
<evidence type="ECO:0000313" key="13">
    <source>
        <dbReference type="Proteomes" id="UP000695026"/>
    </source>
</evidence>
<evidence type="ECO:0000256" key="6">
    <source>
        <dbReference type="ARBA" id="ARBA00022898"/>
    </source>
</evidence>
<dbReference type="PROSITE" id="PS00165">
    <property type="entry name" value="DEHYDRATASE_SER_THR"/>
    <property type="match status" value="1"/>
</dbReference>
<feature type="domain" description="Tryptophan synthase beta chain-like PALP" evidence="12">
    <location>
        <begin position="6"/>
        <end position="304"/>
    </location>
</feature>
<dbReference type="OMA" id="AEQGCEH"/>
<dbReference type="PANTHER" id="PTHR48078">
    <property type="entry name" value="THREONINE DEHYDRATASE, MITOCHONDRIAL-RELATED"/>
    <property type="match status" value="1"/>
</dbReference>
<dbReference type="OrthoDB" id="7773036at2759"/>
<dbReference type="CTD" id="10993"/>
<dbReference type="InterPro" id="IPR050147">
    <property type="entry name" value="Ser/Thr_Dehydratase"/>
</dbReference>
<evidence type="ECO:0000256" key="11">
    <source>
        <dbReference type="ARBA" id="ARBA00049406"/>
    </source>
</evidence>
<comment type="catalytic activity">
    <reaction evidence="1">
        <text>L-threonine = 2-oxobutanoate + NH4(+)</text>
        <dbReference type="Rhea" id="RHEA:22108"/>
        <dbReference type="ChEBI" id="CHEBI:16763"/>
        <dbReference type="ChEBI" id="CHEBI:28938"/>
        <dbReference type="ChEBI" id="CHEBI:57926"/>
        <dbReference type="EC" id="4.3.1.19"/>
    </reaction>
</comment>
<dbReference type="EC" id="4.3.1.17" evidence="4"/>
<accession>A0A9F2WHI1</accession>
<reference evidence="14" key="1">
    <citation type="submission" date="2025-08" db="UniProtKB">
        <authorList>
            <consortium name="RefSeq"/>
        </authorList>
    </citation>
    <scope>IDENTIFICATION</scope>
    <source>
        <tissue evidence="14">Liver</tissue>
    </source>
</reference>
<keyword evidence="13" id="KW-1185">Reference proteome</keyword>
<dbReference type="FunFam" id="3.40.50.1100:FF:000031">
    <property type="entry name" value="L-serine dehydratase/L-threonine deaminase"/>
    <property type="match status" value="1"/>
</dbReference>
<dbReference type="Proteomes" id="UP000695026">
    <property type="component" value="Unplaced"/>
</dbReference>
<evidence type="ECO:0000256" key="4">
    <source>
        <dbReference type="ARBA" id="ARBA00012093"/>
    </source>
</evidence>
<organism evidence="13 14">
    <name type="scientific">Python bivittatus</name>
    <name type="common">Burmese python</name>
    <name type="synonym">Python molurus bivittatus</name>
    <dbReference type="NCBI Taxonomy" id="176946"/>
    <lineage>
        <taxon>Eukaryota</taxon>
        <taxon>Metazoa</taxon>
        <taxon>Chordata</taxon>
        <taxon>Craniata</taxon>
        <taxon>Vertebrata</taxon>
        <taxon>Euteleostomi</taxon>
        <taxon>Lepidosauria</taxon>
        <taxon>Squamata</taxon>
        <taxon>Bifurcata</taxon>
        <taxon>Unidentata</taxon>
        <taxon>Episquamata</taxon>
        <taxon>Toxicofera</taxon>
        <taxon>Serpentes</taxon>
        <taxon>Henophidia</taxon>
        <taxon>Pythonidae</taxon>
        <taxon>Python</taxon>
    </lineage>
</organism>
<evidence type="ECO:0000259" key="12">
    <source>
        <dbReference type="Pfam" id="PF00291"/>
    </source>
</evidence>
<dbReference type="Gene3D" id="3.40.50.1100">
    <property type="match status" value="2"/>
</dbReference>
<dbReference type="GO" id="GO:0004794">
    <property type="term" value="F:threonine deaminase activity"/>
    <property type="evidence" value="ECO:0007669"/>
    <property type="project" value="UniProtKB-EC"/>
</dbReference>
<comment type="catalytic activity">
    <reaction evidence="11">
        <text>L-serine = pyruvate + NH4(+)</text>
        <dbReference type="Rhea" id="RHEA:19169"/>
        <dbReference type="ChEBI" id="CHEBI:15361"/>
        <dbReference type="ChEBI" id="CHEBI:28938"/>
        <dbReference type="ChEBI" id="CHEBI:33384"/>
        <dbReference type="EC" id="4.3.1.17"/>
    </reaction>
</comment>
<dbReference type="AlphaFoldDB" id="A0A9F2WHI1"/>
<evidence type="ECO:0000256" key="10">
    <source>
        <dbReference type="ARBA" id="ARBA00042605"/>
    </source>
</evidence>
<evidence type="ECO:0000313" key="14">
    <source>
        <dbReference type="RefSeq" id="XP_007436773.1"/>
    </source>
</evidence>
<dbReference type="RefSeq" id="XP_007436773.1">
    <property type="nucleotide sequence ID" value="XM_007436711.2"/>
</dbReference>
<keyword evidence="8" id="KW-0456">Lyase</keyword>
<dbReference type="KEGG" id="pbi:103059518"/>
<dbReference type="InterPro" id="IPR001926">
    <property type="entry name" value="TrpB-like_PALP"/>
</dbReference>